<name>A0AAV4RKQ6_CAEEX</name>
<accession>A0AAV4RKQ6</accession>
<comment type="caution">
    <text evidence="2">The sequence shown here is derived from an EMBL/GenBank/DDBJ whole genome shotgun (WGS) entry which is preliminary data.</text>
</comment>
<gene>
    <name evidence="2" type="ORF">CEXT_665131</name>
</gene>
<dbReference type="EMBL" id="BPLR01007940">
    <property type="protein sequence ID" value="GIY20840.1"/>
    <property type="molecule type" value="Genomic_DNA"/>
</dbReference>
<feature type="transmembrane region" description="Helical" evidence="1">
    <location>
        <begin position="126"/>
        <end position="146"/>
    </location>
</feature>
<evidence type="ECO:0000256" key="1">
    <source>
        <dbReference type="SAM" id="Phobius"/>
    </source>
</evidence>
<evidence type="ECO:0000313" key="3">
    <source>
        <dbReference type="Proteomes" id="UP001054945"/>
    </source>
</evidence>
<reference evidence="2 3" key="1">
    <citation type="submission" date="2021-06" db="EMBL/GenBank/DDBJ databases">
        <title>Caerostris extrusa draft genome.</title>
        <authorList>
            <person name="Kono N."/>
            <person name="Arakawa K."/>
        </authorList>
    </citation>
    <scope>NUCLEOTIDE SEQUENCE [LARGE SCALE GENOMIC DNA]</scope>
</reference>
<protein>
    <recommendedName>
        <fullName evidence="4">Transmembrane protein</fullName>
    </recommendedName>
</protein>
<evidence type="ECO:0008006" key="4">
    <source>
        <dbReference type="Google" id="ProtNLM"/>
    </source>
</evidence>
<organism evidence="2 3">
    <name type="scientific">Caerostris extrusa</name>
    <name type="common">Bark spider</name>
    <name type="synonym">Caerostris bankana</name>
    <dbReference type="NCBI Taxonomy" id="172846"/>
    <lineage>
        <taxon>Eukaryota</taxon>
        <taxon>Metazoa</taxon>
        <taxon>Ecdysozoa</taxon>
        <taxon>Arthropoda</taxon>
        <taxon>Chelicerata</taxon>
        <taxon>Arachnida</taxon>
        <taxon>Araneae</taxon>
        <taxon>Araneomorphae</taxon>
        <taxon>Entelegynae</taxon>
        <taxon>Araneoidea</taxon>
        <taxon>Araneidae</taxon>
        <taxon>Caerostris</taxon>
    </lineage>
</organism>
<keyword evidence="1" id="KW-0472">Membrane</keyword>
<dbReference type="Proteomes" id="UP001054945">
    <property type="component" value="Unassembled WGS sequence"/>
</dbReference>
<keyword evidence="1" id="KW-0812">Transmembrane</keyword>
<sequence length="195" mass="22001">MKSHLSSSFLEHCFFFTLPRRKILPSSSAAIRIQDKASAWRHYLTLMSALSPFSPNPGKRTSWRRERRDRGIKAVMGGSVFHPSPQKLLGAGVDSLRRRMSRRLVVYRQTTIANGVDSNPIPPQQFHGIVFFIGAFVFCPSLLIAVRAHKRQQMTGSLAFMHFPTELLRRAGGGKPRVLRQRMLIGASEMSGLNR</sequence>
<proteinExistence type="predicted"/>
<keyword evidence="1" id="KW-1133">Transmembrane helix</keyword>
<dbReference type="AlphaFoldDB" id="A0AAV4RKQ6"/>
<evidence type="ECO:0000313" key="2">
    <source>
        <dbReference type="EMBL" id="GIY20840.1"/>
    </source>
</evidence>
<keyword evidence="3" id="KW-1185">Reference proteome</keyword>